<evidence type="ECO:0000256" key="5">
    <source>
        <dbReference type="ARBA" id="ARBA00022827"/>
    </source>
</evidence>
<sequence>MPHVITQSCCSDASCTFACPVNCIHPTPDEPGFATAEMLYVDPTTCVDCGACVTACPVDAIGPAHRLPDEHKVYIELNRALAAADPANSSLGGPNPQERSRPPMAHTVPPKVLPIPADTVISVGVIGSGPAAMYAADELLRFPGVTVDVYEKLSTPYGLARFGVAPDHTSTRKVSGLFDKVAADRNFRIHLNTEIGSGAGSAASGPNRQTISFEELRKRHDAIVVAVGASTDKKLGITGEDLPNVRSATDFVAWYNGHPEHKGDAVDLTHDRIVVIGNGNVALDAARILTAEPEELEGTTISPAALAALRESKVEEVVIVARRGPEHAAFTLPEALGLADERTVIVHPDPDVAETLVAGSDSELVSHKLQLLESLETHSDAPRRIRLRFLTTPESIEATDDGLVLHAKHTVTGEAIDLPVGMVFTSVGYRGVPVPGLPFDDRRAVLPNEAGRVLGDDGAPLPGVYVTGWIKRGPSGFIGTNKTDSQETVEKFAEDVVAGVVKGRPSGKRKRSLGRIFGA</sequence>
<dbReference type="Proteomes" id="UP000317291">
    <property type="component" value="Unassembled WGS sequence"/>
</dbReference>
<evidence type="ECO:0000256" key="11">
    <source>
        <dbReference type="SAM" id="MobiDB-lite"/>
    </source>
</evidence>
<dbReference type="PROSITE" id="PS51379">
    <property type="entry name" value="4FE4S_FER_2"/>
    <property type="match status" value="2"/>
</dbReference>
<keyword evidence="9" id="KW-0411">Iron-sulfur</keyword>
<dbReference type="SUPFAM" id="SSF51905">
    <property type="entry name" value="FAD/NAD(P)-binding domain"/>
    <property type="match status" value="1"/>
</dbReference>
<dbReference type="SUPFAM" id="SSF51971">
    <property type="entry name" value="Nucleotide-binding domain"/>
    <property type="match status" value="1"/>
</dbReference>
<dbReference type="RefSeq" id="WP_146560742.1">
    <property type="nucleotide sequence ID" value="NZ_VIGW01000004.1"/>
</dbReference>
<dbReference type="GO" id="GO:0046872">
    <property type="term" value="F:metal ion binding"/>
    <property type="evidence" value="ECO:0007669"/>
    <property type="project" value="UniProtKB-KW"/>
</dbReference>
<dbReference type="CDD" id="cd04410">
    <property type="entry name" value="DMSOR_beta-like"/>
    <property type="match status" value="1"/>
</dbReference>
<dbReference type="InterPro" id="IPR017896">
    <property type="entry name" value="4Fe4S_Fe-S-bd"/>
</dbReference>
<dbReference type="Gene3D" id="3.50.50.60">
    <property type="entry name" value="FAD/NAD(P)-binding domain"/>
    <property type="match status" value="1"/>
</dbReference>
<keyword evidence="5" id="KW-0274">FAD</keyword>
<protein>
    <recommendedName>
        <fullName evidence="2">ferredoxin--NADP(+) reductase</fullName>
        <ecNumber evidence="2">1.18.1.2</ecNumber>
    </recommendedName>
</protein>
<gene>
    <name evidence="13" type="ORF">FK529_09465</name>
</gene>
<proteinExistence type="predicted"/>
<reference evidence="13 14" key="1">
    <citation type="submission" date="2019-06" db="EMBL/GenBank/DDBJ databases">
        <title>Tsukamurella conjunctivitidis sp. nov., Tsukamurella assacharolytica sp. nov. and Tsukamurella sputae sp. nov. isolated from patients with conjunctivitis, bacteraemia (lymphoma) and respiratory infection (sputum) in Hong Kong.</title>
        <authorList>
            <person name="Teng J.L.L."/>
            <person name="Lee H.H."/>
            <person name="Fong J.Y.H."/>
            <person name="Fok K.M.N."/>
            <person name="Lau S.K.P."/>
            <person name="Woo P.C.Y."/>
        </authorList>
    </citation>
    <scope>NUCLEOTIDE SEQUENCE [LARGE SCALE GENOMIC DNA]</scope>
    <source>
        <strain evidence="13 14">HKU71</strain>
    </source>
</reference>
<dbReference type="EC" id="1.18.1.2" evidence="2"/>
<dbReference type="PANTHER" id="PTHR48467">
    <property type="entry name" value="GLUTAMATE SYNTHASE 1 [NADH], CHLOROPLASTIC-LIKE"/>
    <property type="match status" value="1"/>
</dbReference>
<evidence type="ECO:0000313" key="14">
    <source>
        <dbReference type="Proteomes" id="UP000317291"/>
    </source>
</evidence>
<feature type="domain" description="4Fe-4S ferredoxin-type" evidence="12">
    <location>
        <begin position="37"/>
        <end position="66"/>
    </location>
</feature>
<evidence type="ECO:0000259" key="12">
    <source>
        <dbReference type="PROSITE" id="PS51379"/>
    </source>
</evidence>
<dbReference type="PRINTS" id="PR00419">
    <property type="entry name" value="ADXRDTASE"/>
</dbReference>
<dbReference type="PANTHER" id="PTHR48467:SF1">
    <property type="entry name" value="GLUTAMATE SYNTHASE 1 [NADH], CHLOROPLASTIC-LIKE"/>
    <property type="match status" value="1"/>
</dbReference>
<dbReference type="Pfam" id="PF00037">
    <property type="entry name" value="Fer4"/>
    <property type="match status" value="1"/>
</dbReference>
<dbReference type="AlphaFoldDB" id="A0A5C5R9F4"/>
<evidence type="ECO:0000256" key="9">
    <source>
        <dbReference type="ARBA" id="ARBA00023014"/>
    </source>
</evidence>
<dbReference type="InterPro" id="IPR023753">
    <property type="entry name" value="FAD/NAD-binding_dom"/>
</dbReference>
<dbReference type="Gene3D" id="3.40.50.720">
    <property type="entry name" value="NAD(P)-binding Rossmann-like Domain"/>
    <property type="match status" value="1"/>
</dbReference>
<evidence type="ECO:0000256" key="2">
    <source>
        <dbReference type="ARBA" id="ARBA00013223"/>
    </source>
</evidence>
<dbReference type="PROSITE" id="PS00198">
    <property type="entry name" value="4FE4S_FER_1"/>
    <property type="match status" value="1"/>
</dbReference>
<accession>A0A5C5R9F4</accession>
<feature type="domain" description="4Fe-4S ferredoxin-type" evidence="12">
    <location>
        <begin position="1"/>
        <end position="29"/>
    </location>
</feature>
<comment type="caution">
    <text evidence="13">The sequence shown here is derived from an EMBL/GenBank/DDBJ whole genome shotgun (WGS) entry which is preliminary data.</text>
</comment>
<evidence type="ECO:0000256" key="7">
    <source>
        <dbReference type="ARBA" id="ARBA00023002"/>
    </source>
</evidence>
<evidence type="ECO:0000256" key="3">
    <source>
        <dbReference type="ARBA" id="ARBA00022630"/>
    </source>
</evidence>
<evidence type="ECO:0000256" key="8">
    <source>
        <dbReference type="ARBA" id="ARBA00023004"/>
    </source>
</evidence>
<keyword evidence="3" id="KW-0285">Flavoprotein</keyword>
<keyword evidence="7" id="KW-0560">Oxidoreductase</keyword>
<dbReference type="Gene3D" id="3.30.70.20">
    <property type="match status" value="1"/>
</dbReference>
<organism evidence="13 14">
    <name type="scientific">Tsukamurella asaccharolytica</name>
    <dbReference type="NCBI Taxonomy" id="2592067"/>
    <lineage>
        <taxon>Bacteria</taxon>
        <taxon>Bacillati</taxon>
        <taxon>Actinomycetota</taxon>
        <taxon>Actinomycetes</taxon>
        <taxon>Mycobacteriales</taxon>
        <taxon>Tsukamurellaceae</taxon>
        <taxon>Tsukamurella</taxon>
    </lineage>
</organism>
<dbReference type="GO" id="GO:0051536">
    <property type="term" value="F:iron-sulfur cluster binding"/>
    <property type="evidence" value="ECO:0007669"/>
    <property type="project" value="UniProtKB-KW"/>
</dbReference>
<dbReference type="OrthoDB" id="289202at2"/>
<evidence type="ECO:0000256" key="6">
    <source>
        <dbReference type="ARBA" id="ARBA00022857"/>
    </source>
</evidence>
<name>A0A5C5R9F4_9ACTN</name>
<dbReference type="Pfam" id="PF07992">
    <property type="entry name" value="Pyr_redox_2"/>
    <property type="match status" value="1"/>
</dbReference>
<keyword evidence="14" id="KW-1185">Reference proteome</keyword>
<evidence type="ECO:0000256" key="1">
    <source>
        <dbReference type="ARBA" id="ARBA00001974"/>
    </source>
</evidence>
<dbReference type="InterPro" id="IPR017900">
    <property type="entry name" value="4Fe4S_Fe_S_CS"/>
</dbReference>
<dbReference type="InterPro" id="IPR036188">
    <property type="entry name" value="FAD/NAD-bd_sf"/>
</dbReference>
<keyword evidence="4" id="KW-0479">Metal-binding</keyword>
<dbReference type="GO" id="GO:0004324">
    <property type="term" value="F:ferredoxin-NADP+ reductase activity"/>
    <property type="evidence" value="ECO:0007669"/>
    <property type="project" value="UniProtKB-EC"/>
</dbReference>
<keyword evidence="8" id="KW-0408">Iron</keyword>
<comment type="cofactor">
    <cofactor evidence="1">
        <name>FAD</name>
        <dbReference type="ChEBI" id="CHEBI:57692"/>
    </cofactor>
</comment>
<dbReference type="InterPro" id="IPR055275">
    <property type="entry name" value="Ferredox_Rdtase"/>
</dbReference>
<dbReference type="SUPFAM" id="SSF54862">
    <property type="entry name" value="4Fe-4S ferredoxins"/>
    <property type="match status" value="1"/>
</dbReference>
<evidence type="ECO:0000256" key="10">
    <source>
        <dbReference type="ARBA" id="ARBA00047776"/>
    </source>
</evidence>
<keyword evidence="6" id="KW-0521">NADP</keyword>
<comment type="catalytic activity">
    <reaction evidence="10">
        <text>2 reduced [2Fe-2S]-[ferredoxin] + NADP(+) + H(+) = 2 oxidized [2Fe-2S]-[ferredoxin] + NADPH</text>
        <dbReference type="Rhea" id="RHEA:20125"/>
        <dbReference type="Rhea" id="RHEA-COMP:10000"/>
        <dbReference type="Rhea" id="RHEA-COMP:10001"/>
        <dbReference type="ChEBI" id="CHEBI:15378"/>
        <dbReference type="ChEBI" id="CHEBI:33737"/>
        <dbReference type="ChEBI" id="CHEBI:33738"/>
        <dbReference type="ChEBI" id="CHEBI:57783"/>
        <dbReference type="ChEBI" id="CHEBI:58349"/>
        <dbReference type="EC" id="1.18.1.2"/>
    </reaction>
</comment>
<evidence type="ECO:0000256" key="4">
    <source>
        <dbReference type="ARBA" id="ARBA00022723"/>
    </source>
</evidence>
<evidence type="ECO:0000313" key="13">
    <source>
        <dbReference type="EMBL" id="TWS19418.1"/>
    </source>
</evidence>
<feature type="region of interest" description="Disordered" evidence="11">
    <location>
        <begin position="86"/>
        <end position="106"/>
    </location>
</feature>
<dbReference type="EMBL" id="VIGW01000004">
    <property type="protein sequence ID" value="TWS19418.1"/>
    <property type="molecule type" value="Genomic_DNA"/>
</dbReference>